<dbReference type="InterPro" id="IPR022646">
    <property type="entry name" value="SecD/SecF_CS"/>
</dbReference>
<reference evidence="12" key="2">
    <citation type="journal article" date="2014" name="ISME J.">
        <title>Microbial stratification in low pH oxic and suboxic macroscopic growths along an acid mine drainage.</title>
        <authorList>
            <person name="Mendez-Garcia C."/>
            <person name="Mesa V."/>
            <person name="Sprenger R.R."/>
            <person name="Richter M."/>
            <person name="Diez M.S."/>
            <person name="Solano J."/>
            <person name="Bargiela R."/>
            <person name="Golyshina O.V."/>
            <person name="Manteca A."/>
            <person name="Ramos J.L."/>
            <person name="Gallego J.R."/>
            <person name="Llorente I."/>
            <person name="Martins Dos Santos V.A."/>
            <person name="Jensen O.N."/>
            <person name="Pelaez A.I."/>
            <person name="Sanchez J."/>
            <person name="Ferrer M."/>
        </authorList>
    </citation>
    <scope>NUCLEOTIDE SEQUENCE</scope>
</reference>
<dbReference type="GO" id="GO:0006886">
    <property type="term" value="P:intracellular protein transport"/>
    <property type="evidence" value="ECO:0007669"/>
    <property type="project" value="InterPro"/>
</dbReference>
<accession>T0ZW60</accession>
<dbReference type="InterPro" id="IPR022645">
    <property type="entry name" value="SecD/SecF_bac"/>
</dbReference>
<dbReference type="HAMAP" id="MF_01464_B">
    <property type="entry name" value="SecF_B"/>
    <property type="match status" value="1"/>
</dbReference>
<evidence type="ECO:0000256" key="6">
    <source>
        <dbReference type="ARBA" id="ARBA00022927"/>
    </source>
</evidence>
<keyword evidence="3" id="KW-0813">Transport</keyword>
<protein>
    <recommendedName>
        <fullName evidence="2">Protein translocase subunit SecF</fullName>
    </recommendedName>
</protein>
<feature type="domain" description="Protein export membrane protein SecD/SecF C-terminal" evidence="11">
    <location>
        <begin position="115"/>
        <end position="292"/>
    </location>
</feature>
<dbReference type="InterPro" id="IPR048634">
    <property type="entry name" value="SecD_SecF_C"/>
</dbReference>
<evidence type="ECO:0000256" key="5">
    <source>
        <dbReference type="ARBA" id="ARBA00022692"/>
    </source>
</evidence>
<dbReference type="Pfam" id="PF07549">
    <property type="entry name" value="Sec_GG"/>
    <property type="match status" value="1"/>
</dbReference>
<evidence type="ECO:0000256" key="4">
    <source>
        <dbReference type="ARBA" id="ARBA00022475"/>
    </source>
</evidence>
<dbReference type="PRINTS" id="PR01755">
    <property type="entry name" value="SECFTRNLCASE"/>
</dbReference>
<keyword evidence="4" id="KW-1003">Cell membrane</keyword>
<dbReference type="InterPro" id="IPR055344">
    <property type="entry name" value="SecD_SecF_C_bact"/>
</dbReference>
<dbReference type="AlphaFoldDB" id="T0ZW60"/>
<keyword evidence="6" id="KW-0653">Protein transport</keyword>
<dbReference type="SUPFAM" id="SSF82866">
    <property type="entry name" value="Multidrug efflux transporter AcrB transmembrane domain"/>
    <property type="match status" value="1"/>
</dbReference>
<evidence type="ECO:0000256" key="3">
    <source>
        <dbReference type="ARBA" id="ARBA00022448"/>
    </source>
</evidence>
<evidence type="ECO:0000259" key="11">
    <source>
        <dbReference type="Pfam" id="PF02355"/>
    </source>
</evidence>
<dbReference type="NCBIfam" id="TIGR00916">
    <property type="entry name" value="2A0604s01"/>
    <property type="match status" value="1"/>
</dbReference>
<feature type="transmembrane region" description="Helical" evidence="10">
    <location>
        <begin position="138"/>
        <end position="155"/>
    </location>
</feature>
<evidence type="ECO:0000256" key="7">
    <source>
        <dbReference type="ARBA" id="ARBA00022989"/>
    </source>
</evidence>
<comment type="subcellular location">
    <subcellularLocation>
        <location evidence="1">Cell membrane</location>
        <topology evidence="1">Multi-pass membrane protein</topology>
    </subcellularLocation>
</comment>
<feature type="transmembrane region" description="Helical" evidence="10">
    <location>
        <begin position="241"/>
        <end position="261"/>
    </location>
</feature>
<dbReference type="PANTHER" id="PTHR30081:SF8">
    <property type="entry name" value="PROTEIN TRANSLOCASE SUBUNIT SECF"/>
    <property type="match status" value="1"/>
</dbReference>
<gene>
    <name evidence="12" type="ORF">B1B_10710</name>
</gene>
<evidence type="ECO:0000256" key="10">
    <source>
        <dbReference type="SAM" id="Phobius"/>
    </source>
</evidence>
<feature type="transmembrane region" description="Helical" evidence="10">
    <location>
        <begin position="267"/>
        <end position="293"/>
    </location>
</feature>
<evidence type="ECO:0000256" key="8">
    <source>
        <dbReference type="ARBA" id="ARBA00023010"/>
    </source>
</evidence>
<name>T0ZW60_9ZZZZ</name>
<sequence length="311" mass="33802">MEFFHRVPHINFLAARKVALAASTVVFLAACISLATRGLNLGLDFTGGVVVEIGFPKVVPDLGALRRLVTASGFPHADISRFGHNPDVLIRLRPKHKTVGKRVAVTLARTIVAHYPDAKVVSTELIGPQVGSALREKGITAMVATLVLILLYVAFRFEWRFAVGAIAATIHDVVFTIGFFSFTGIGFNLNVLAAILAIMGYSLNDTVVVFDRIREDFRKFRRGAPLELMNIAINETLSRTLMTSFMTLLVVVALLLVGGPVLRGFSIALFVGILVGTYSSIFIASATALMLGVDRSDLLPRRREDLVDGRP</sequence>
<keyword evidence="8" id="KW-0811">Translocation</keyword>
<dbReference type="PANTHER" id="PTHR30081">
    <property type="entry name" value="PROTEIN-EXPORT MEMBRANE PROTEIN SEC"/>
    <property type="match status" value="1"/>
</dbReference>
<keyword evidence="7 10" id="KW-1133">Transmembrane helix</keyword>
<evidence type="ECO:0000313" key="12">
    <source>
        <dbReference type="EMBL" id="EQD52476.1"/>
    </source>
</evidence>
<dbReference type="InterPro" id="IPR005665">
    <property type="entry name" value="SecF_bac"/>
</dbReference>
<organism evidence="12">
    <name type="scientific">mine drainage metagenome</name>
    <dbReference type="NCBI Taxonomy" id="410659"/>
    <lineage>
        <taxon>unclassified sequences</taxon>
        <taxon>metagenomes</taxon>
        <taxon>ecological metagenomes</taxon>
    </lineage>
</organism>
<feature type="transmembrane region" description="Helical" evidence="10">
    <location>
        <begin position="12"/>
        <end position="35"/>
    </location>
</feature>
<proteinExistence type="inferred from homology"/>
<dbReference type="Gene3D" id="1.20.1640.10">
    <property type="entry name" value="Multidrug efflux transporter AcrB transmembrane domain"/>
    <property type="match status" value="1"/>
</dbReference>
<dbReference type="GO" id="GO:0015450">
    <property type="term" value="F:protein-transporting ATPase activity"/>
    <property type="evidence" value="ECO:0007669"/>
    <property type="project" value="InterPro"/>
</dbReference>
<evidence type="ECO:0000256" key="1">
    <source>
        <dbReference type="ARBA" id="ARBA00004651"/>
    </source>
</evidence>
<dbReference type="InterPro" id="IPR022813">
    <property type="entry name" value="SecD/SecF_arch_bac"/>
</dbReference>
<dbReference type="GO" id="GO:0005886">
    <property type="term" value="C:plasma membrane"/>
    <property type="evidence" value="ECO:0007669"/>
    <property type="project" value="UniProtKB-SubCell"/>
</dbReference>
<dbReference type="PROSITE" id="PS51257">
    <property type="entry name" value="PROKAR_LIPOPROTEIN"/>
    <property type="match status" value="1"/>
</dbReference>
<keyword evidence="9 10" id="KW-0472">Membrane</keyword>
<dbReference type="Pfam" id="PF02355">
    <property type="entry name" value="SecD_SecF_C"/>
    <property type="match status" value="1"/>
</dbReference>
<reference evidence="12" key="1">
    <citation type="submission" date="2013-08" db="EMBL/GenBank/DDBJ databases">
        <authorList>
            <person name="Mendez C."/>
            <person name="Richter M."/>
            <person name="Ferrer M."/>
            <person name="Sanchez J."/>
        </authorList>
    </citation>
    <scope>NUCLEOTIDE SEQUENCE</scope>
</reference>
<comment type="caution">
    <text evidence="12">The sequence shown here is derived from an EMBL/GenBank/DDBJ whole genome shotgun (WGS) entry which is preliminary data.</text>
</comment>
<evidence type="ECO:0000256" key="2">
    <source>
        <dbReference type="ARBA" id="ARBA00015792"/>
    </source>
</evidence>
<keyword evidence="5 10" id="KW-0812">Transmembrane</keyword>
<dbReference type="NCBIfam" id="TIGR00966">
    <property type="entry name" value="transloc_SecF"/>
    <property type="match status" value="1"/>
</dbReference>
<evidence type="ECO:0000256" key="9">
    <source>
        <dbReference type="ARBA" id="ARBA00023136"/>
    </source>
</evidence>
<dbReference type="EMBL" id="AUZY01006963">
    <property type="protein sequence ID" value="EQD52476.1"/>
    <property type="molecule type" value="Genomic_DNA"/>
</dbReference>